<organism evidence="7 8">
    <name type="scientific">Hominisplanchenecus faecis</name>
    <dbReference type="NCBI Taxonomy" id="2885351"/>
    <lineage>
        <taxon>Bacteria</taxon>
        <taxon>Bacillati</taxon>
        <taxon>Bacillota</taxon>
        <taxon>Clostridia</taxon>
        <taxon>Lachnospirales</taxon>
        <taxon>Lachnospiraceae</taxon>
        <taxon>Hominisplanchenecus</taxon>
    </lineage>
</organism>
<evidence type="ECO:0000313" key="7">
    <source>
        <dbReference type="EMBL" id="MCC2147873.1"/>
    </source>
</evidence>
<evidence type="ECO:0000256" key="6">
    <source>
        <dbReference type="SAM" id="Phobius"/>
    </source>
</evidence>
<reference evidence="7 8" key="1">
    <citation type="submission" date="2021-10" db="EMBL/GenBank/DDBJ databases">
        <title>Anaerobic single-cell dispensing facilitates the cultivation of human gut bacteria.</title>
        <authorList>
            <person name="Afrizal A."/>
        </authorList>
    </citation>
    <scope>NUCLEOTIDE SEQUENCE [LARGE SCALE GENOMIC DNA]</scope>
    <source>
        <strain evidence="7 8">CLA-AA-H246</strain>
    </source>
</reference>
<dbReference type="RefSeq" id="WP_173897234.1">
    <property type="nucleotide sequence ID" value="NZ_JAJEQE010000002.1"/>
</dbReference>
<keyword evidence="8" id="KW-1185">Reference proteome</keyword>
<feature type="transmembrane region" description="Helical" evidence="6">
    <location>
        <begin position="129"/>
        <end position="151"/>
    </location>
</feature>
<name>A0ABS8ESR2_9FIRM</name>
<gene>
    <name evidence="7" type="ORF">LKD42_01175</name>
</gene>
<feature type="transmembrane region" description="Helical" evidence="6">
    <location>
        <begin position="171"/>
        <end position="196"/>
    </location>
</feature>
<dbReference type="PANTHER" id="PTHR30213:SF0">
    <property type="entry name" value="UPF0761 MEMBRANE PROTEIN YIHY"/>
    <property type="match status" value="1"/>
</dbReference>
<keyword evidence="2" id="KW-1003">Cell membrane</keyword>
<accession>A0ABS8ESR2</accession>
<feature type="transmembrane region" description="Helical" evidence="6">
    <location>
        <begin position="203"/>
        <end position="224"/>
    </location>
</feature>
<comment type="subcellular location">
    <subcellularLocation>
        <location evidence="1">Cell membrane</location>
        <topology evidence="1">Multi-pass membrane protein</topology>
    </subcellularLocation>
</comment>
<dbReference type="EMBL" id="JAJEQE010000002">
    <property type="protein sequence ID" value="MCC2147873.1"/>
    <property type="molecule type" value="Genomic_DNA"/>
</dbReference>
<evidence type="ECO:0000256" key="4">
    <source>
        <dbReference type="ARBA" id="ARBA00022989"/>
    </source>
</evidence>
<evidence type="ECO:0000313" key="8">
    <source>
        <dbReference type="Proteomes" id="UP001299235"/>
    </source>
</evidence>
<comment type="caution">
    <text evidence="7">The sequence shown here is derived from an EMBL/GenBank/DDBJ whole genome shotgun (WGS) entry which is preliminary data.</text>
</comment>
<sequence length="283" mass="32578">MRYVIQLVRWLLRFMDKSSEDRVDAYSAQSAFFIIMGFIPFVMLLLILLQYTPMTKEDVMTLLKVIFPEGFHAYLETLVGSVYTKSTALLSGTVITAVWACSKAMMSVSKGLNKIYDTKIRKNYFLARFRAALYIILLLISLILAMGLFVFGNLLHDYLLHYLPWLRAVSWLIISARTIGTILLLCMIFCAMYAWLPYKRQDFFSQLPGAVATSFAWSVFSYGFSVYIEYSKGMSAIYGSLTTVVMVMLWLYFCMWLLFMGAEINCYLEQPEKFSKDAIEKGL</sequence>
<evidence type="ECO:0000256" key="5">
    <source>
        <dbReference type="ARBA" id="ARBA00023136"/>
    </source>
</evidence>
<dbReference type="PIRSF" id="PIRSF035875">
    <property type="entry name" value="RNase_BN"/>
    <property type="match status" value="1"/>
</dbReference>
<feature type="transmembrane region" description="Helical" evidence="6">
    <location>
        <begin position="236"/>
        <end position="259"/>
    </location>
</feature>
<keyword evidence="4 6" id="KW-1133">Transmembrane helix</keyword>
<evidence type="ECO:0000256" key="2">
    <source>
        <dbReference type="ARBA" id="ARBA00022475"/>
    </source>
</evidence>
<proteinExistence type="predicted"/>
<keyword evidence="5 6" id="KW-0472">Membrane</keyword>
<keyword evidence="3 6" id="KW-0812">Transmembrane</keyword>
<dbReference type="Pfam" id="PF03631">
    <property type="entry name" value="Virul_fac_BrkB"/>
    <property type="match status" value="1"/>
</dbReference>
<protein>
    <submittedName>
        <fullName evidence="7">YihY/virulence factor BrkB family protein</fullName>
    </submittedName>
</protein>
<dbReference type="NCBIfam" id="TIGR00765">
    <property type="entry name" value="yihY_not_rbn"/>
    <property type="match status" value="1"/>
</dbReference>
<feature type="transmembrane region" description="Helical" evidence="6">
    <location>
        <begin position="31"/>
        <end position="51"/>
    </location>
</feature>
<dbReference type="PANTHER" id="PTHR30213">
    <property type="entry name" value="INNER MEMBRANE PROTEIN YHJD"/>
    <property type="match status" value="1"/>
</dbReference>
<evidence type="ECO:0000256" key="3">
    <source>
        <dbReference type="ARBA" id="ARBA00022692"/>
    </source>
</evidence>
<evidence type="ECO:0000256" key="1">
    <source>
        <dbReference type="ARBA" id="ARBA00004651"/>
    </source>
</evidence>
<feature type="transmembrane region" description="Helical" evidence="6">
    <location>
        <begin position="88"/>
        <end position="108"/>
    </location>
</feature>
<dbReference type="Proteomes" id="UP001299235">
    <property type="component" value="Unassembled WGS sequence"/>
</dbReference>
<dbReference type="InterPro" id="IPR017039">
    <property type="entry name" value="Virul_fac_BrkB"/>
</dbReference>